<dbReference type="AlphaFoldDB" id="A0A1Y2CKH5"/>
<dbReference type="PROSITE" id="PS51763">
    <property type="entry name" value="CBM10"/>
    <property type="match status" value="1"/>
</dbReference>
<dbReference type="InterPro" id="IPR002883">
    <property type="entry name" value="CBM10/Dockerin_dom"/>
</dbReference>
<dbReference type="InterPro" id="IPR009034">
    <property type="entry name" value="Dockerin_dom_fun_sf"/>
</dbReference>
<comment type="caution">
    <text evidence="5">The sequence shown here is derived from an EMBL/GenBank/DDBJ whole genome shotgun (WGS) entry which is preliminary data.</text>
</comment>
<keyword evidence="3" id="KW-0378">Hydrolase</keyword>
<name>A0A1Y2CKH5_9FUNG</name>
<sequence length="216" mass="24592">MNSQNTRIINCNDADQQINHHIHFNIVDNKHICIKNKEDPRDYCLDASTLNFETNKSDYSKWIIESINATPKPTVIVVSTYTIIARPTATIKPGHMVHWFYHASTSKCFVCTIRCAYDDLTKMEHDNDGFFKSLLSNDIGFFLIIKIYDHNPTPNTDTSYSFELLGYPCCTDLNTPVATTDSDSKWGIENNKWCGIADSSIPIVPSVNILSIQYNR</sequence>
<proteinExistence type="predicted"/>
<accession>A0A1Y2CKH5</accession>
<evidence type="ECO:0000256" key="3">
    <source>
        <dbReference type="ARBA" id="ARBA00022801"/>
    </source>
</evidence>
<dbReference type="GO" id="GO:0016787">
    <property type="term" value="F:hydrolase activity"/>
    <property type="evidence" value="ECO:0007669"/>
    <property type="project" value="UniProtKB-KW"/>
</dbReference>
<evidence type="ECO:0000259" key="4">
    <source>
        <dbReference type="PROSITE" id="PS51763"/>
    </source>
</evidence>
<dbReference type="Gene3D" id="3.90.1220.10">
    <property type="entry name" value="Cellulose docking domain, dockering"/>
    <property type="match status" value="1"/>
</dbReference>
<reference evidence="5 6" key="1">
    <citation type="submission" date="2016-08" db="EMBL/GenBank/DDBJ databases">
        <title>A Parts List for Fungal Cellulosomes Revealed by Comparative Genomics.</title>
        <authorList>
            <consortium name="DOE Joint Genome Institute"/>
            <person name="Haitjema C.H."/>
            <person name="Gilmore S.P."/>
            <person name="Henske J.K."/>
            <person name="Solomon K.V."/>
            <person name="De Groot R."/>
            <person name="Kuo A."/>
            <person name="Mondo S.J."/>
            <person name="Salamov A.A."/>
            <person name="Labutti K."/>
            <person name="Zhao Z."/>
            <person name="Chiniquy J."/>
            <person name="Barry K."/>
            <person name="Brewer H.M."/>
            <person name="Purvine S.O."/>
            <person name="Wright A.T."/>
            <person name="Boxma B."/>
            <person name="Van Alen T."/>
            <person name="Hackstein J.H."/>
            <person name="Baker S.E."/>
            <person name="Grigoriev I.V."/>
            <person name="O'Malley M.A."/>
        </authorList>
    </citation>
    <scope>NUCLEOTIDE SEQUENCE [LARGE SCALE GENOMIC DNA]</scope>
    <source>
        <strain evidence="5 6">G1</strain>
    </source>
</reference>
<keyword evidence="1" id="KW-0732">Signal</keyword>
<evidence type="ECO:0000256" key="1">
    <source>
        <dbReference type="ARBA" id="ARBA00022729"/>
    </source>
</evidence>
<evidence type="ECO:0000313" key="6">
    <source>
        <dbReference type="Proteomes" id="UP000193920"/>
    </source>
</evidence>
<gene>
    <name evidence="5" type="ORF">LY90DRAFT_509009</name>
</gene>
<evidence type="ECO:0000313" key="5">
    <source>
        <dbReference type="EMBL" id="ORY47519.1"/>
    </source>
</evidence>
<dbReference type="EMBL" id="MCOG01000104">
    <property type="protein sequence ID" value="ORY47519.1"/>
    <property type="molecule type" value="Genomic_DNA"/>
</dbReference>
<dbReference type="SUPFAM" id="SSF64571">
    <property type="entry name" value="Cellulose docking domain, dockering"/>
    <property type="match status" value="1"/>
</dbReference>
<feature type="domain" description="CBM10" evidence="4">
    <location>
        <begin position="156"/>
        <end position="197"/>
    </location>
</feature>
<keyword evidence="2" id="KW-0677">Repeat</keyword>
<organism evidence="5 6">
    <name type="scientific">Neocallimastix californiae</name>
    <dbReference type="NCBI Taxonomy" id="1754190"/>
    <lineage>
        <taxon>Eukaryota</taxon>
        <taxon>Fungi</taxon>
        <taxon>Fungi incertae sedis</taxon>
        <taxon>Chytridiomycota</taxon>
        <taxon>Chytridiomycota incertae sedis</taxon>
        <taxon>Neocallimastigomycetes</taxon>
        <taxon>Neocallimastigales</taxon>
        <taxon>Neocallimastigaceae</taxon>
        <taxon>Neocallimastix</taxon>
    </lineage>
</organism>
<protein>
    <recommendedName>
        <fullName evidence="4">CBM10 domain-containing protein</fullName>
    </recommendedName>
</protein>
<dbReference type="Pfam" id="PF02013">
    <property type="entry name" value="CBM_10"/>
    <property type="match status" value="1"/>
</dbReference>
<keyword evidence="6" id="KW-1185">Reference proteome</keyword>
<evidence type="ECO:0000256" key="2">
    <source>
        <dbReference type="ARBA" id="ARBA00022737"/>
    </source>
</evidence>
<dbReference type="Proteomes" id="UP000193920">
    <property type="component" value="Unassembled WGS sequence"/>
</dbReference>